<dbReference type="InterPro" id="IPR010921">
    <property type="entry name" value="Trp_repressor/repl_initiator"/>
</dbReference>
<organism evidence="1 2">
    <name type="scientific">Anaerohalosphaera lusitana</name>
    <dbReference type="NCBI Taxonomy" id="1936003"/>
    <lineage>
        <taxon>Bacteria</taxon>
        <taxon>Pseudomonadati</taxon>
        <taxon>Planctomycetota</taxon>
        <taxon>Phycisphaerae</taxon>
        <taxon>Sedimentisphaerales</taxon>
        <taxon>Anaerohalosphaeraceae</taxon>
        <taxon>Anaerohalosphaera</taxon>
    </lineage>
</organism>
<dbReference type="SUPFAM" id="SSF48295">
    <property type="entry name" value="TrpR-like"/>
    <property type="match status" value="1"/>
</dbReference>
<keyword evidence="2" id="KW-1185">Reference proteome</keyword>
<protein>
    <submittedName>
        <fullName evidence="1">Transposase</fullName>
    </submittedName>
</protein>
<sequence>MRAALREDKTLVQLASEFDVHPNQITKWKRQVLDTLPEVIILQTAIEQNNNICQME</sequence>
<evidence type="ECO:0000313" key="2">
    <source>
        <dbReference type="Proteomes" id="UP000189674"/>
    </source>
</evidence>
<accession>A0A1U9NLC9</accession>
<dbReference type="AlphaFoldDB" id="A0A1U9NLC9"/>
<evidence type="ECO:0000313" key="1">
    <source>
        <dbReference type="EMBL" id="AQT68719.1"/>
    </source>
</evidence>
<gene>
    <name evidence="1" type="ORF">STSP2_01891</name>
</gene>
<dbReference type="Proteomes" id="UP000189674">
    <property type="component" value="Chromosome"/>
</dbReference>
<dbReference type="GO" id="GO:0043565">
    <property type="term" value="F:sequence-specific DNA binding"/>
    <property type="evidence" value="ECO:0007669"/>
    <property type="project" value="InterPro"/>
</dbReference>
<dbReference type="EMBL" id="CP019791">
    <property type="protein sequence ID" value="AQT68719.1"/>
    <property type="molecule type" value="Genomic_DNA"/>
</dbReference>
<name>A0A1U9NLC9_9BACT</name>
<reference evidence="2" key="1">
    <citation type="submission" date="2017-02" db="EMBL/GenBank/DDBJ databases">
        <title>Comparative genomics and description of representatives of a novel lineage of planctomycetes thriving in anoxic sediments.</title>
        <authorList>
            <person name="Spring S."/>
            <person name="Bunk B."/>
            <person name="Sproer C."/>
        </authorList>
    </citation>
    <scope>NUCLEOTIDE SEQUENCE [LARGE SCALE GENOMIC DNA]</scope>
    <source>
        <strain evidence="2">ST-NAGAB-D1</strain>
    </source>
</reference>
<dbReference type="OrthoDB" id="291814at2"/>
<proteinExistence type="predicted"/>
<dbReference type="KEGG" id="alus:STSP2_01891"/>